<feature type="domain" description="Gram-positive cocci surface proteins LPxTG" evidence="9">
    <location>
        <begin position="803"/>
        <end position="836"/>
    </location>
</feature>
<evidence type="ECO:0000313" key="11">
    <source>
        <dbReference type="Proteomes" id="UP001596283"/>
    </source>
</evidence>
<dbReference type="PROSITE" id="PS50847">
    <property type="entry name" value="GRAM_POS_ANCHORING"/>
    <property type="match status" value="1"/>
</dbReference>
<dbReference type="Gene3D" id="2.60.40.1280">
    <property type="match status" value="1"/>
</dbReference>
<keyword evidence="6" id="KW-0572">Peptidoglycan-anchor</keyword>
<reference evidence="11" key="1">
    <citation type="journal article" date="2019" name="Int. J. Syst. Evol. Microbiol.">
        <title>The Global Catalogue of Microorganisms (GCM) 10K type strain sequencing project: providing services to taxonomists for standard genome sequencing and annotation.</title>
        <authorList>
            <consortium name="The Broad Institute Genomics Platform"/>
            <consortium name="The Broad Institute Genome Sequencing Center for Infectious Disease"/>
            <person name="Wu L."/>
            <person name="Ma J."/>
        </authorList>
    </citation>
    <scope>NUCLEOTIDE SEQUENCE [LARGE SCALE GENOMIC DNA]</scope>
    <source>
        <strain evidence="11">CCM 8908</strain>
    </source>
</reference>
<feature type="compositionally biased region" description="Polar residues" evidence="7">
    <location>
        <begin position="796"/>
        <end position="806"/>
    </location>
</feature>
<dbReference type="SUPFAM" id="SSF49401">
    <property type="entry name" value="Bacterial adhesins"/>
    <property type="match status" value="2"/>
</dbReference>
<keyword evidence="8" id="KW-1133">Transmembrane helix</keyword>
<dbReference type="Gene3D" id="2.60.40.10">
    <property type="entry name" value="Immunoglobulins"/>
    <property type="match status" value="3"/>
</dbReference>
<feature type="region of interest" description="Disordered" evidence="7">
    <location>
        <begin position="608"/>
        <end position="807"/>
    </location>
</feature>
<dbReference type="Pfam" id="PF17802">
    <property type="entry name" value="SpaA"/>
    <property type="match status" value="3"/>
</dbReference>
<evidence type="ECO:0000259" key="9">
    <source>
        <dbReference type="PROSITE" id="PS50847"/>
    </source>
</evidence>
<sequence>MWKKVGVACLGLLVTLLVICGGTLKASAKDITSETTGLSLKDVTIEKLVGGGSEPVDYNSDLEASQNYSISYEWGINDGVIVHDGDTANVELPTTANTSNVGDLDIMDSHNDTLKIGTFKFNEGTNTGTITFNDNLSHTNSDRMGLLGFTVTGTKVASGSGGSGSGGPGYVVNKNGWVYGEEKNSNKIPKVLQWDVLFNVGASHMGKTIVTDTLGDYQTYRQGSTMITYKDADGKEIVYTDTDGNKVSAPGDPIDPIISPDGKTLTYIFPDVSTSIEVEYLADVDSSLTGTSGVLTNGVSVASANGITGDPGGNGAGTIASPATSHNDIYWGGYGNIEGKYKGTIVLTKTDVTTKQALSGAEYTLYDSSDQAVSSGTTDGQGVITMSHLKPGDYYFLETKAPSGYALNPDKVPVTVTDSDGDTPVATWPVDEKNRVTFTKTDAENDAVLSGAVYDLYNGTGIVKSGLKTDVNGQIHVTGLVDGDYYFKETAAPIGYDKNENTVPFTVTSTMTKDIQVGQKDSKIKLGSATLTKLGSDTGYGVGNAWYELLAADQQTVVSGPQQTDARGLLTVNNLTYGTYYFKETQAPDGYEPNLSLAPVTIDATNKGVGSTTQTDMAVPTGSSSSSSIMTSSSSELSSSSSSIMTSSSSELSSSSSSITTSSSSEPSSSSSSITTSSSSEPSSSSSSITTSSSSESLSSSSSITTSSSTPSIPSVSSSNSSNSSMTSSSSSQRSSSSSVRTTTSSTSTGSSSADVVTGGVPVTGLGQSSSSDMMGGGTGAFADDDSASSSSTTAKNKSNRYLPQTNEEKSAGVLLAGLLLLGFGTSLWRLRQRRE</sequence>
<evidence type="ECO:0000256" key="5">
    <source>
        <dbReference type="ARBA" id="ARBA00022729"/>
    </source>
</evidence>
<dbReference type="InterPro" id="IPR008966">
    <property type="entry name" value="Adhesion_dom_sf"/>
</dbReference>
<keyword evidence="5" id="KW-0732">Signal</keyword>
<dbReference type="RefSeq" id="WP_125688540.1">
    <property type="nucleotide sequence ID" value="NZ_JBHSSI010000056.1"/>
</dbReference>
<organism evidence="10 11">
    <name type="scientific">Levilactobacillus fujinensis</name>
    <dbReference type="NCBI Taxonomy" id="2486024"/>
    <lineage>
        <taxon>Bacteria</taxon>
        <taxon>Bacillati</taxon>
        <taxon>Bacillota</taxon>
        <taxon>Bacilli</taxon>
        <taxon>Lactobacillales</taxon>
        <taxon>Lactobacillaceae</taxon>
        <taxon>Levilactobacillus</taxon>
    </lineage>
</organism>
<dbReference type="Pfam" id="PF17961">
    <property type="entry name" value="Big_8"/>
    <property type="match status" value="1"/>
</dbReference>
<dbReference type="Gene3D" id="2.60.40.740">
    <property type="match status" value="1"/>
</dbReference>
<name>A0ABW1TGR9_9LACO</name>
<evidence type="ECO:0000256" key="1">
    <source>
        <dbReference type="ARBA" id="ARBA00004168"/>
    </source>
</evidence>
<dbReference type="InterPro" id="IPR011252">
    <property type="entry name" value="Fibrogen-bd_dom1"/>
</dbReference>
<evidence type="ECO:0000256" key="8">
    <source>
        <dbReference type="SAM" id="Phobius"/>
    </source>
</evidence>
<evidence type="ECO:0000256" key="7">
    <source>
        <dbReference type="SAM" id="MobiDB-lite"/>
    </source>
</evidence>
<protein>
    <submittedName>
        <fullName evidence="10">SpaA isopeptide-forming pilin-related protein</fullName>
    </submittedName>
</protein>
<dbReference type="InterPro" id="IPR041033">
    <property type="entry name" value="SpaA_PFL_dom_1"/>
</dbReference>
<evidence type="ECO:0000256" key="6">
    <source>
        <dbReference type="ARBA" id="ARBA00023088"/>
    </source>
</evidence>
<dbReference type="PANTHER" id="PTHR36108:SF13">
    <property type="entry name" value="COLOSSIN-B-RELATED"/>
    <property type="match status" value="1"/>
</dbReference>
<feature type="compositionally biased region" description="Low complexity" evidence="7">
    <location>
        <begin position="620"/>
        <end position="774"/>
    </location>
</feature>
<feature type="transmembrane region" description="Helical" evidence="8">
    <location>
        <begin position="812"/>
        <end position="831"/>
    </location>
</feature>
<keyword evidence="11" id="KW-1185">Reference proteome</keyword>
<dbReference type="NCBIfam" id="TIGR01167">
    <property type="entry name" value="LPXTG_anchor"/>
    <property type="match status" value="1"/>
</dbReference>
<comment type="caution">
    <text evidence="10">The sequence shown here is derived from an EMBL/GenBank/DDBJ whole genome shotgun (WGS) entry which is preliminary data.</text>
</comment>
<keyword evidence="3" id="KW-0134">Cell wall</keyword>
<dbReference type="EMBL" id="JBHSSI010000056">
    <property type="protein sequence ID" value="MFC6261186.1"/>
    <property type="molecule type" value="Genomic_DNA"/>
</dbReference>
<evidence type="ECO:0000313" key="10">
    <source>
        <dbReference type="EMBL" id="MFC6261186.1"/>
    </source>
</evidence>
<dbReference type="Proteomes" id="UP001596283">
    <property type="component" value="Unassembled WGS sequence"/>
</dbReference>
<evidence type="ECO:0000256" key="2">
    <source>
        <dbReference type="ARBA" id="ARBA00007257"/>
    </source>
</evidence>
<keyword evidence="4" id="KW-0964">Secreted</keyword>
<dbReference type="Pfam" id="PF00746">
    <property type="entry name" value="Gram_pos_anchor"/>
    <property type="match status" value="1"/>
</dbReference>
<dbReference type="InterPro" id="IPR041171">
    <property type="entry name" value="SDR_Ig"/>
</dbReference>
<dbReference type="SUPFAM" id="SSF49478">
    <property type="entry name" value="Cna protein B-type domain"/>
    <property type="match status" value="2"/>
</dbReference>
<keyword evidence="8" id="KW-0472">Membrane</keyword>
<dbReference type="InterPro" id="IPR013783">
    <property type="entry name" value="Ig-like_fold"/>
</dbReference>
<accession>A0ABW1TGR9</accession>
<comment type="subcellular location">
    <subcellularLocation>
        <location evidence="1">Secreted</location>
        <location evidence="1">Cell wall</location>
        <topology evidence="1">Peptidoglycan-anchor</topology>
    </subcellularLocation>
</comment>
<evidence type="ECO:0000256" key="3">
    <source>
        <dbReference type="ARBA" id="ARBA00022512"/>
    </source>
</evidence>
<proteinExistence type="inferred from homology"/>
<dbReference type="PANTHER" id="PTHR36108">
    <property type="entry name" value="COLOSSIN-B-RELATED"/>
    <property type="match status" value="1"/>
</dbReference>
<evidence type="ECO:0000256" key="4">
    <source>
        <dbReference type="ARBA" id="ARBA00022525"/>
    </source>
</evidence>
<comment type="similarity">
    <text evidence="2">Belongs to the serine-aspartate repeat-containing protein (SDr) family.</text>
</comment>
<dbReference type="InterPro" id="IPR019931">
    <property type="entry name" value="LPXTG_anchor"/>
</dbReference>
<gene>
    <name evidence="10" type="ORF">ACFP1C_09565</name>
</gene>
<keyword evidence="8" id="KW-0812">Transmembrane</keyword>